<dbReference type="FunFam" id="1.20.140.10:FF:000008">
    <property type="entry name" value="acyl-CoA dehydrogenase family member 9, mitochondrial"/>
    <property type="match status" value="1"/>
</dbReference>
<evidence type="ECO:0000256" key="26">
    <source>
        <dbReference type="ARBA" id="ARBA00049140"/>
    </source>
</evidence>
<dbReference type="eggNOG" id="KOG0137">
    <property type="taxonomic scope" value="Eukaryota"/>
</dbReference>
<keyword evidence="11" id="KW-0809">Transit peptide</keyword>
<evidence type="ECO:0000256" key="20">
    <source>
        <dbReference type="ARBA" id="ARBA00046812"/>
    </source>
</evidence>
<dbReference type="CDD" id="cd01161">
    <property type="entry name" value="VLCAD"/>
    <property type="match status" value="1"/>
</dbReference>
<name>T1K9S8_TETUR</name>
<dbReference type="Gene3D" id="1.10.540.10">
    <property type="entry name" value="Acyl-CoA dehydrogenase/oxidase, N-terminal domain"/>
    <property type="match status" value="1"/>
</dbReference>
<dbReference type="SUPFAM" id="SSF56645">
    <property type="entry name" value="Acyl-CoA dehydrogenase NM domain-like"/>
    <property type="match status" value="1"/>
</dbReference>
<dbReference type="AlphaFoldDB" id="T1K9S8"/>
<dbReference type="Gene3D" id="1.20.140.10">
    <property type="entry name" value="Butyryl-CoA Dehydrogenase, subunit A, domain 3"/>
    <property type="match status" value="2"/>
</dbReference>
<protein>
    <recommendedName>
        <fullName evidence="18">Very long-chain specific acyl-CoA dehydrogenase, mitochondrial</fullName>
        <ecNumber evidence="17">1.3.8.9</ecNumber>
    </recommendedName>
</protein>
<accession>T1K9S8</accession>
<evidence type="ECO:0000256" key="7">
    <source>
        <dbReference type="ARBA" id="ARBA00022792"/>
    </source>
</evidence>
<dbReference type="OrthoDB" id="2588832at2759"/>
<dbReference type="InterPro" id="IPR049448">
    <property type="entry name" value="ACAD9/ACADV-like_C"/>
</dbReference>
<evidence type="ECO:0000256" key="9">
    <source>
        <dbReference type="ARBA" id="ARBA00022827"/>
    </source>
</evidence>
<dbReference type="InterPro" id="IPR006089">
    <property type="entry name" value="Acyl-CoA_DH_CS"/>
</dbReference>
<dbReference type="InterPro" id="IPR046373">
    <property type="entry name" value="Acyl-CoA_Oxase/DH_mid-dom_sf"/>
</dbReference>
<evidence type="ECO:0000256" key="11">
    <source>
        <dbReference type="ARBA" id="ARBA00022946"/>
    </source>
</evidence>
<evidence type="ECO:0000256" key="27">
    <source>
        <dbReference type="ARBA" id="ARBA00049224"/>
    </source>
</evidence>
<evidence type="ECO:0000256" key="21">
    <source>
        <dbReference type="ARBA" id="ARBA00047893"/>
    </source>
</evidence>
<evidence type="ECO:0000256" key="18">
    <source>
        <dbReference type="ARBA" id="ARBA00040902"/>
    </source>
</evidence>
<evidence type="ECO:0000256" key="19">
    <source>
        <dbReference type="ARBA" id="ARBA00045422"/>
    </source>
</evidence>
<organism evidence="33 34">
    <name type="scientific">Tetranychus urticae</name>
    <name type="common">Two-spotted spider mite</name>
    <dbReference type="NCBI Taxonomy" id="32264"/>
    <lineage>
        <taxon>Eukaryota</taxon>
        <taxon>Metazoa</taxon>
        <taxon>Ecdysozoa</taxon>
        <taxon>Arthropoda</taxon>
        <taxon>Chelicerata</taxon>
        <taxon>Arachnida</taxon>
        <taxon>Acari</taxon>
        <taxon>Acariformes</taxon>
        <taxon>Trombidiformes</taxon>
        <taxon>Prostigmata</taxon>
        <taxon>Eleutherengona</taxon>
        <taxon>Raphignathae</taxon>
        <taxon>Tetranychoidea</taxon>
        <taxon>Tetranychidae</taxon>
        <taxon>Tetranychus</taxon>
    </lineage>
</organism>
<evidence type="ECO:0000256" key="6">
    <source>
        <dbReference type="ARBA" id="ARBA00022630"/>
    </source>
</evidence>
<dbReference type="GO" id="GO:0000062">
    <property type="term" value="F:fatty-acyl-CoA binding"/>
    <property type="evidence" value="ECO:0007669"/>
    <property type="project" value="TreeGrafter"/>
</dbReference>
<evidence type="ECO:0000256" key="3">
    <source>
        <dbReference type="ARBA" id="ARBA00005198"/>
    </source>
</evidence>
<evidence type="ECO:0000256" key="17">
    <source>
        <dbReference type="ARBA" id="ARBA00039034"/>
    </source>
</evidence>
<dbReference type="InterPro" id="IPR009075">
    <property type="entry name" value="AcylCo_DH/oxidase_C"/>
</dbReference>
<comment type="catalytic activity">
    <reaction evidence="27">
        <text>octadecanoyl-CoA + oxidized [electron-transfer flavoprotein] + H(+) = (2E)-octadecenoyl-CoA + reduced [electron-transfer flavoprotein]</text>
        <dbReference type="Rhea" id="RHEA:47240"/>
        <dbReference type="Rhea" id="RHEA-COMP:10685"/>
        <dbReference type="Rhea" id="RHEA-COMP:10686"/>
        <dbReference type="ChEBI" id="CHEBI:15378"/>
        <dbReference type="ChEBI" id="CHEBI:57394"/>
        <dbReference type="ChEBI" id="CHEBI:57692"/>
        <dbReference type="ChEBI" id="CHEBI:58307"/>
        <dbReference type="ChEBI" id="CHEBI:71412"/>
    </reaction>
    <physiologicalReaction direction="left-to-right" evidence="27">
        <dbReference type="Rhea" id="RHEA:47241"/>
    </physiologicalReaction>
</comment>
<evidence type="ECO:0000256" key="12">
    <source>
        <dbReference type="ARBA" id="ARBA00022990"/>
    </source>
</evidence>
<dbReference type="GO" id="GO:0006631">
    <property type="term" value="P:fatty acid metabolic process"/>
    <property type="evidence" value="ECO:0007669"/>
    <property type="project" value="UniProtKB-KW"/>
</dbReference>
<gene>
    <name evidence="33" type="primary">107362076</name>
</gene>
<evidence type="ECO:0000256" key="8">
    <source>
        <dbReference type="ARBA" id="ARBA00022799"/>
    </source>
</evidence>
<evidence type="ECO:0000256" key="23">
    <source>
        <dbReference type="ARBA" id="ARBA00048086"/>
    </source>
</evidence>
<evidence type="ECO:0000256" key="24">
    <source>
        <dbReference type="ARBA" id="ARBA00049038"/>
    </source>
</evidence>
<comment type="subunit">
    <text evidence="20">Homodimer. Homodimerizes after import into the mitochondrion.</text>
</comment>
<keyword evidence="5" id="KW-0597">Phosphoprotein</keyword>
<dbReference type="OMA" id="NAFMGLR"/>
<dbReference type="EnsemblMetazoa" id="tetur07g06040.1">
    <property type="protein sequence ID" value="tetur07g06040.1"/>
    <property type="gene ID" value="tetur07g06040"/>
</dbReference>
<dbReference type="InterPro" id="IPR009100">
    <property type="entry name" value="AcylCoA_DH/oxidase_NM_dom_sf"/>
</dbReference>
<dbReference type="PROSITE" id="PS00072">
    <property type="entry name" value="ACYL_COA_DH_1"/>
    <property type="match status" value="1"/>
</dbReference>
<comment type="catalytic activity">
    <reaction evidence="21">
        <text>dodecanoyl-CoA + oxidized [electron-transfer flavoprotein] + H(+) = (2E)-dodecenoyl-CoA + reduced [electron-transfer flavoprotein]</text>
        <dbReference type="Rhea" id="RHEA:47296"/>
        <dbReference type="Rhea" id="RHEA-COMP:10685"/>
        <dbReference type="Rhea" id="RHEA-COMP:10686"/>
        <dbReference type="ChEBI" id="CHEBI:15378"/>
        <dbReference type="ChEBI" id="CHEBI:57330"/>
        <dbReference type="ChEBI" id="CHEBI:57375"/>
        <dbReference type="ChEBI" id="CHEBI:57692"/>
        <dbReference type="ChEBI" id="CHEBI:58307"/>
    </reaction>
    <physiologicalReaction direction="left-to-right" evidence="21">
        <dbReference type="Rhea" id="RHEA:47297"/>
    </physiologicalReaction>
</comment>
<evidence type="ECO:0000256" key="14">
    <source>
        <dbReference type="ARBA" id="ARBA00023098"/>
    </source>
</evidence>
<dbReference type="Pfam" id="PF21343">
    <property type="entry name" value="ACAD9-ACADV_C"/>
    <property type="match status" value="1"/>
</dbReference>
<comment type="catalytic activity">
    <reaction evidence="26">
        <text>eicosanoyl-CoA + oxidized [electron-transfer flavoprotein] + H(+) = (2E)-eicosenoyl-CoA + reduced [electron-transfer flavoprotein]</text>
        <dbReference type="Rhea" id="RHEA:47236"/>
        <dbReference type="Rhea" id="RHEA-COMP:10685"/>
        <dbReference type="Rhea" id="RHEA-COMP:10686"/>
        <dbReference type="ChEBI" id="CHEBI:15378"/>
        <dbReference type="ChEBI" id="CHEBI:57380"/>
        <dbReference type="ChEBI" id="CHEBI:57692"/>
        <dbReference type="ChEBI" id="CHEBI:58307"/>
        <dbReference type="ChEBI" id="CHEBI:74691"/>
    </reaction>
    <physiologicalReaction direction="left-to-right" evidence="26">
        <dbReference type="Rhea" id="RHEA:47237"/>
    </physiologicalReaction>
</comment>
<evidence type="ECO:0000259" key="31">
    <source>
        <dbReference type="Pfam" id="PF02771"/>
    </source>
</evidence>
<comment type="catalytic activity">
    <reaction evidence="24">
        <text>tetradecanoyl-CoA + oxidized [electron-transfer flavoprotein] + H(+) = (2E)-tetradecenoyl-CoA + reduced [electron-transfer flavoprotein]</text>
        <dbReference type="Rhea" id="RHEA:47316"/>
        <dbReference type="Rhea" id="RHEA-COMP:10685"/>
        <dbReference type="Rhea" id="RHEA-COMP:10686"/>
        <dbReference type="ChEBI" id="CHEBI:15378"/>
        <dbReference type="ChEBI" id="CHEBI:57385"/>
        <dbReference type="ChEBI" id="CHEBI:57692"/>
        <dbReference type="ChEBI" id="CHEBI:58307"/>
        <dbReference type="ChEBI" id="CHEBI:61405"/>
    </reaction>
    <physiologicalReaction direction="left-to-right" evidence="24">
        <dbReference type="Rhea" id="RHEA:47317"/>
    </physiologicalReaction>
</comment>
<evidence type="ECO:0000256" key="2">
    <source>
        <dbReference type="ARBA" id="ARBA00004637"/>
    </source>
</evidence>
<feature type="domain" description="Acyl-CoA dehydrogenase/oxidase C-terminal" evidence="29">
    <location>
        <begin position="313"/>
        <end position="459"/>
    </location>
</feature>
<dbReference type="InterPro" id="IPR013786">
    <property type="entry name" value="AcylCoA_DH/ox_N"/>
</dbReference>
<dbReference type="GO" id="GO:0050660">
    <property type="term" value="F:flavin adenine dinucleotide binding"/>
    <property type="evidence" value="ECO:0007669"/>
    <property type="project" value="InterPro"/>
</dbReference>
<comment type="catalytic activity">
    <reaction evidence="22">
        <text>oxidized [electron-transfer flavoprotein] + hexadecanoyl-CoA + H(+) = (2E)-hexadecenoyl-CoA + reduced [electron-transfer flavoprotein]</text>
        <dbReference type="Rhea" id="RHEA:43448"/>
        <dbReference type="Rhea" id="RHEA-COMP:10685"/>
        <dbReference type="Rhea" id="RHEA-COMP:10686"/>
        <dbReference type="ChEBI" id="CHEBI:15378"/>
        <dbReference type="ChEBI" id="CHEBI:57379"/>
        <dbReference type="ChEBI" id="CHEBI:57692"/>
        <dbReference type="ChEBI" id="CHEBI:58307"/>
        <dbReference type="ChEBI" id="CHEBI:61526"/>
    </reaction>
    <physiologicalReaction direction="left-to-right" evidence="22">
        <dbReference type="Rhea" id="RHEA:43449"/>
    </physiologicalReaction>
</comment>
<dbReference type="KEGG" id="tut:107362076"/>
<evidence type="ECO:0000256" key="10">
    <source>
        <dbReference type="ARBA" id="ARBA00022832"/>
    </source>
</evidence>
<keyword evidence="34" id="KW-1185">Reference proteome</keyword>
<dbReference type="Proteomes" id="UP000015104">
    <property type="component" value="Unassembled WGS sequence"/>
</dbReference>
<evidence type="ECO:0000259" key="32">
    <source>
        <dbReference type="Pfam" id="PF21343"/>
    </source>
</evidence>
<keyword evidence="8" id="KW-0702">S-nitrosylation</keyword>
<dbReference type="Pfam" id="PF02770">
    <property type="entry name" value="Acyl-CoA_dh_M"/>
    <property type="match status" value="1"/>
</dbReference>
<evidence type="ECO:0000256" key="15">
    <source>
        <dbReference type="ARBA" id="ARBA00023128"/>
    </source>
</evidence>
<dbReference type="PANTHER" id="PTHR43884">
    <property type="entry name" value="ACYL-COA DEHYDROGENASE"/>
    <property type="match status" value="1"/>
</dbReference>
<dbReference type="PANTHER" id="PTHR43884:SF11">
    <property type="entry name" value="VERY LONG-CHAIN SPECIFIC ACYL-COA DEHYDROGENASE, MITOCHONDRIAL"/>
    <property type="match status" value="1"/>
</dbReference>
<evidence type="ECO:0000256" key="28">
    <source>
        <dbReference type="RuleBase" id="RU362125"/>
    </source>
</evidence>
<dbReference type="PROSITE" id="PS00073">
    <property type="entry name" value="ACYL_COA_DH_2"/>
    <property type="match status" value="1"/>
</dbReference>
<evidence type="ECO:0000259" key="29">
    <source>
        <dbReference type="Pfam" id="PF00441"/>
    </source>
</evidence>
<evidence type="ECO:0000256" key="1">
    <source>
        <dbReference type="ARBA" id="ARBA00001974"/>
    </source>
</evidence>
<comment type="subcellular location">
    <subcellularLocation>
        <location evidence="2">Mitochondrion inner membrane</location>
        <topology evidence="2">Peripheral membrane protein</topology>
    </subcellularLocation>
</comment>
<evidence type="ECO:0000259" key="30">
    <source>
        <dbReference type="Pfam" id="PF02770"/>
    </source>
</evidence>
<keyword evidence="12" id="KW-0007">Acetylation</keyword>
<dbReference type="STRING" id="32264.T1K9S8"/>
<keyword evidence="15" id="KW-0496">Mitochondrion</keyword>
<dbReference type="Gene3D" id="2.40.110.10">
    <property type="entry name" value="Butyryl-CoA Dehydrogenase, subunit A, domain 2"/>
    <property type="match status" value="1"/>
</dbReference>
<dbReference type="Pfam" id="PF02771">
    <property type="entry name" value="Acyl-CoA_dh_N"/>
    <property type="match status" value="1"/>
</dbReference>
<reference evidence="34" key="1">
    <citation type="submission" date="2011-08" db="EMBL/GenBank/DDBJ databases">
        <authorList>
            <person name="Rombauts S."/>
        </authorList>
    </citation>
    <scope>NUCLEOTIDE SEQUENCE</scope>
    <source>
        <strain evidence="34">London</strain>
    </source>
</reference>
<dbReference type="GO" id="GO:0005743">
    <property type="term" value="C:mitochondrial inner membrane"/>
    <property type="evidence" value="ECO:0007669"/>
    <property type="project" value="UniProtKB-SubCell"/>
</dbReference>
<feature type="domain" description="Acyl-CoA dehydrogenase/oxidase N-terminal" evidence="31">
    <location>
        <begin position="88"/>
        <end position="195"/>
    </location>
</feature>
<evidence type="ECO:0000256" key="4">
    <source>
        <dbReference type="ARBA" id="ARBA00009347"/>
    </source>
</evidence>
<evidence type="ECO:0000256" key="16">
    <source>
        <dbReference type="ARBA" id="ARBA00023136"/>
    </source>
</evidence>
<reference evidence="33" key="2">
    <citation type="submission" date="2015-06" db="UniProtKB">
        <authorList>
            <consortium name="EnsemblMetazoa"/>
        </authorList>
    </citation>
    <scope>IDENTIFICATION</scope>
</reference>
<comment type="catalytic activity">
    <reaction evidence="25">
        <text>a very-long-chain 2,3-saturated fatty acyl-CoA + oxidized [electron-transfer flavoprotein] + H(+) = a very-long-chain (2E)-enoyl-CoA + reduced [electron-transfer flavoprotein]</text>
        <dbReference type="Rhea" id="RHEA:19181"/>
        <dbReference type="Rhea" id="RHEA-COMP:10685"/>
        <dbReference type="Rhea" id="RHEA-COMP:10686"/>
        <dbReference type="ChEBI" id="CHEBI:15378"/>
        <dbReference type="ChEBI" id="CHEBI:57692"/>
        <dbReference type="ChEBI" id="CHEBI:58307"/>
        <dbReference type="ChEBI" id="CHEBI:83724"/>
        <dbReference type="ChEBI" id="CHEBI:83728"/>
        <dbReference type="EC" id="1.3.8.9"/>
    </reaction>
    <physiologicalReaction direction="left-to-right" evidence="25">
        <dbReference type="Rhea" id="RHEA:19182"/>
    </physiologicalReaction>
</comment>
<dbReference type="InterPro" id="IPR036250">
    <property type="entry name" value="AcylCo_DH-like_C"/>
</dbReference>
<dbReference type="Pfam" id="PF00441">
    <property type="entry name" value="Acyl-CoA_dh_1"/>
    <property type="match status" value="1"/>
</dbReference>
<comment type="pathway">
    <text evidence="3">Lipid metabolism; mitochondrial fatty acid beta-oxidation.</text>
</comment>
<keyword evidence="14" id="KW-0443">Lipid metabolism</keyword>
<keyword evidence="7" id="KW-0999">Mitochondrion inner membrane</keyword>
<dbReference type="EMBL" id="CAEY01001893">
    <property type="status" value="NOT_ANNOTATED_CDS"/>
    <property type="molecule type" value="Genomic_DNA"/>
</dbReference>
<sequence length="641" mass="70582">MSTMMSVRFLRHFNVLKSTKLVYPHMRLMSAQAQPLEQVKEEKSNKREVKKEKLPETNSFIMSIFSGQANVNQVFPYPDVLTEDQVETLNMVREPTLKLFNEMHDPLVAELNGKADDKTIQMLKDMGSFGLMVPTKYEGAGLNNTQYATLAELSGQSDLGLAVTLGAHQSIGYKGILLFGNEKQKDKYLPDLATGRKTACFCLTEPSAGSDAGSLRCKAVLSPDGSHYILNGSKIWISNGGLADIFTVFARTPVITSSGEEKEKVTAFIVERAFGGVTSGPDEKKMGIKTSNTAHVYFENVKIPVENVLGEIGNGFKIAMNVLNSGRFGMGASMSGTMKLCIAKATDFANNRIQFGDKIASFGTIQEKIARMALAQYITESMTYMVAGNMDKGSTEFQLEAAISKVFGSEAAWFVCDETIQILGGSGYMRETGVEKIMRDLRIFRIFEGTNDILRLFVALTGIQNAGSHLKELQKAMKNPVANLGMIFDESTKRVFRAVGLSSGPSLTEFVSPELAPSAALVSKSVTNFGATVEHLLFKYNKKIIHEQFLLNRLANSAIDIYSMIVTLSRATRSVQKNFPSAQHEVNMVKVICNEASSRVHQNLVACRSSEKLNDLKNLKKISESLFVNNGVSHRHPIERD</sequence>
<keyword evidence="13 28" id="KW-0560">Oxidoreductase</keyword>
<evidence type="ECO:0000313" key="33">
    <source>
        <dbReference type="EnsemblMetazoa" id="tetur07g06040.1"/>
    </source>
</evidence>
<evidence type="ECO:0000256" key="5">
    <source>
        <dbReference type="ARBA" id="ARBA00022553"/>
    </source>
</evidence>
<dbReference type="InterPro" id="IPR037069">
    <property type="entry name" value="AcylCoA_DH/ox_N_sf"/>
</dbReference>
<proteinExistence type="inferred from homology"/>
<dbReference type="FunFam" id="2.40.110.10:FF:000006">
    <property type="entry name" value="very long-chain specific acyl-CoA dehydrogenase, mitochondrial"/>
    <property type="match status" value="1"/>
</dbReference>
<comment type="cofactor">
    <cofactor evidence="1 28">
        <name>FAD</name>
        <dbReference type="ChEBI" id="CHEBI:57692"/>
    </cofactor>
</comment>
<dbReference type="InterPro" id="IPR006091">
    <property type="entry name" value="Acyl-CoA_Oxase/DH_mid-dom"/>
</dbReference>
<evidence type="ECO:0000313" key="34">
    <source>
        <dbReference type="Proteomes" id="UP000015104"/>
    </source>
</evidence>
<keyword evidence="6 28" id="KW-0285">Flavoprotein</keyword>
<keyword evidence="9 28" id="KW-0274">FAD</keyword>
<keyword evidence="10" id="KW-0276">Fatty acid metabolism</keyword>
<dbReference type="HOGENOM" id="CLU_018204_11_2_1"/>
<comment type="similarity">
    <text evidence="4 28">Belongs to the acyl-CoA dehydrogenase family.</text>
</comment>
<evidence type="ECO:0000256" key="25">
    <source>
        <dbReference type="ARBA" id="ARBA00049050"/>
    </source>
</evidence>
<comment type="function">
    <text evidence="19">Very long-chain specific acyl-CoA dehydrogenase is one of the acyl-CoA dehydrogenases that catalyze the first step of mitochondrial fatty acid beta-oxidation, an aerobic process breaking down fatty acids into acetyl-CoA and allowing the production of energy from fats. The first step of fatty acid beta-oxidation consists in the removal of one hydrogen from C-2 and C-3 of the straight-chain fatty acyl-CoA thioester, resulting in the formation of trans-2-enoyl-CoA. Among the different mitochondrial acyl-CoA dehydrogenases, very long-chain specific acyl-CoA dehydrogenase acts specifically on acyl-CoAs with saturated 12 to 24 carbons long primary chains.</text>
</comment>
<evidence type="ECO:0000256" key="13">
    <source>
        <dbReference type="ARBA" id="ARBA00023002"/>
    </source>
</evidence>
<dbReference type="GO" id="GO:0017099">
    <property type="term" value="F:very-long-chain fatty acyl-CoA dehydrogenase activity"/>
    <property type="evidence" value="ECO:0007669"/>
    <property type="project" value="UniProtKB-EC"/>
</dbReference>
<keyword evidence="16" id="KW-0472">Membrane</keyword>
<evidence type="ECO:0000256" key="22">
    <source>
        <dbReference type="ARBA" id="ARBA00047916"/>
    </source>
</evidence>
<dbReference type="FunFam" id="1.10.540.10:FF:000001">
    <property type="entry name" value="Very long-chain-specific acyl-CoA dehydrogenase, mitochondrial"/>
    <property type="match status" value="1"/>
</dbReference>
<feature type="domain" description="ACAD9/ACADV-like C-terminal" evidence="32">
    <location>
        <begin position="513"/>
        <end position="631"/>
    </location>
</feature>
<feature type="domain" description="Acyl-CoA oxidase/dehydrogenase middle" evidence="30">
    <location>
        <begin position="200"/>
        <end position="301"/>
    </location>
</feature>
<dbReference type="EC" id="1.3.8.9" evidence="17"/>
<comment type="catalytic activity">
    <reaction evidence="23">
        <text>tetracosanoyl-CoA + oxidized [electron-transfer flavoprotein] + H(+) = (2E)-tetracosenoyl-CoA + reduced [electron-transfer flavoprotein]</text>
        <dbReference type="Rhea" id="RHEA:47232"/>
        <dbReference type="Rhea" id="RHEA-COMP:10685"/>
        <dbReference type="Rhea" id="RHEA-COMP:10686"/>
        <dbReference type="ChEBI" id="CHEBI:15378"/>
        <dbReference type="ChEBI" id="CHEBI:57692"/>
        <dbReference type="ChEBI" id="CHEBI:58307"/>
        <dbReference type="ChEBI" id="CHEBI:65052"/>
        <dbReference type="ChEBI" id="CHEBI:74693"/>
    </reaction>
    <physiologicalReaction direction="left-to-right" evidence="23">
        <dbReference type="Rhea" id="RHEA:47233"/>
    </physiologicalReaction>
</comment>
<dbReference type="SUPFAM" id="SSF47203">
    <property type="entry name" value="Acyl-CoA dehydrogenase C-terminal domain-like"/>
    <property type="match status" value="2"/>
</dbReference>